<evidence type="ECO:0000256" key="6">
    <source>
        <dbReference type="HAMAP-Rule" id="MF_00693"/>
    </source>
</evidence>
<evidence type="ECO:0000256" key="4">
    <source>
        <dbReference type="ARBA" id="ARBA00023125"/>
    </source>
</evidence>
<evidence type="ECO:0000256" key="2">
    <source>
        <dbReference type="ARBA" id="ARBA00022490"/>
    </source>
</evidence>
<dbReference type="GO" id="GO:0005829">
    <property type="term" value="C:cytosol"/>
    <property type="evidence" value="ECO:0007669"/>
    <property type="project" value="TreeGrafter"/>
</dbReference>
<evidence type="ECO:0000313" key="9">
    <source>
        <dbReference type="EMBL" id="PIQ89850.1"/>
    </source>
</evidence>
<dbReference type="SUPFAM" id="SSF75625">
    <property type="entry name" value="YebC-like"/>
    <property type="match status" value="1"/>
</dbReference>
<comment type="caution">
    <text evidence="9">The sequence shown here is derived from an EMBL/GenBank/DDBJ whole genome shotgun (WGS) entry which is preliminary data.</text>
</comment>
<dbReference type="InterPro" id="IPR048300">
    <property type="entry name" value="TACO1_YebC-like_2nd/3rd_dom"/>
</dbReference>
<feature type="domain" description="TACO1/YebC-like second and third" evidence="7">
    <location>
        <begin position="82"/>
        <end position="237"/>
    </location>
</feature>
<dbReference type="InterPro" id="IPR002876">
    <property type="entry name" value="Transcrip_reg_TACO1-like"/>
</dbReference>
<dbReference type="GO" id="GO:0003677">
    <property type="term" value="F:DNA binding"/>
    <property type="evidence" value="ECO:0007669"/>
    <property type="project" value="UniProtKB-UniRule"/>
</dbReference>
<accession>A0A2H0LZJ0</accession>
<dbReference type="InterPro" id="IPR017856">
    <property type="entry name" value="Integrase-like_N"/>
</dbReference>
<dbReference type="Pfam" id="PF01709">
    <property type="entry name" value="Transcrip_reg"/>
    <property type="match status" value="1"/>
</dbReference>
<dbReference type="GO" id="GO:0006355">
    <property type="term" value="P:regulation of DNA-templated transcription"/>
    <property type="evidence" value="ECO:0007669"/>
    <property type="project" value="UniProtKB-UniRule"/>
</dbReference>
<dbReference type="InterPro" id="IPR049083">
    <property type="entry name" value="TACO1_YebC_N"/>
</dbReference>
<keyword evidence="2 6" id="KW-0963">Cytoplasm</keyword>
<proteinExistence type="inferred from homology"/>
<dbReference type="PANTHER" id="PTHR12532:SF6">
    <property type="entry name" value="TRANSCRIPTIONAL REGULATORY PROTEIN YEBC-RELATED"/>
    <property type="match status" value="1"/>
</dbReference>
<protein>
    <recommendedName>
        <fullName evidence="6">Probable transcriptional regulatory protein COV72_00715</fullName>
    </recommendedName>
</protein>
<dbReference type="EMBL" id="PCWA01000014">
    <property type="protein sequence ID" value="PIQ89850.1"/>
    <property type="molecule type" value="Genomic_DNA"/>
</dbReference>
<sequence length="248" mass="26523">MSGHSKWSSIKHKKAATDAKRGALFTKLIKEITIAARNGGGSLETNASLRTAVQKAKGANMPSDNIDRAIKKGTGELPGVVYESMIYEGYGAAGVAILVEVVTDNKNRASAEIRNIFSKKGGNLAGAGSVSWMFSKKGYILVDKGRVEEDKLMDIALNAGAEDMKSEGDSFEIITGPAELETVKQKITDNNIEVQSAEVTMIPGSTIKVTGQDAKSVLALVEALEEHDDVQKVHANFDIPDEELEQTA</sequence>
<gene>
    <name evidence="9" type="ORF">COV72_00715</name>
</gene>
<comment type="similarity">
    <text evidence="1 6">Belongs to the TACO1 family.</text>
</comment>
<evidence type="ECO:0000256" key="3">
    <source>
        <dbReference type="ARBA" id="ARBA00023015"/>
    </source>
</evidence>
<evidence type="ECO:0000256" key="5">
    <source>
        <dbReference type="ARBA" id="ARBA00023163"/>
    </source>
</evidence>
<dbReference type="HAMAP" id="MF_00693">
    <property type="entry name" value="Transcrip_reg_TACO1"/>
    <property type="match status" value="1"/>
</dbReference>
<name>A0A2H0LZJ0_9BACT</name>
<dbReference type="NCBIfam" id="TIGR01033">
    <property type="entry name" value="YebC/PmpR family DNA-binding transcriptional regulator"/>
    <property type="match status" value="1"/>
</dbReference>
<dbReference type="Gene3D" id="1.10.10.200">
    <property type="match status" value="1"/>
</dbReference>
<dbReference type="Gene3D" id="3.30.70.980">
    <property type="match status" value="2"/>
</dbReference>
<dbReference type="NCBIfam" id="NF009044">
    <property type="entry name" value="PRK12378.1"/>
    <property type="match status" value="1"/>
</dbReference>
<keyword evidence="4 6" id="KW-0238">DNA-binding</keyword>
<evidence type="ECO:0000259" key="8">
    <source>
        <dbReference type="Pfam" id="PF20772"/>
    </source>
</evidence>
<comment type="subcellular location">
    <subcellularLocation>
        <location evidence="6">Cytoplasm</location>
    </subcellularLocation>
</comment>
<reference evidence="9 10" key="1">
    <citation type="submission" date="2017-09" db="EMBL/GenBank/DDBJ databases">
        <title>Depth-based differentiation of microbial function through sediment-hosted aquifers and enrichment of novel symbionts in the deep terrestrial subsurface.</title>
        <authorList>
            <person name="Probst A.J."/>
            <person name="Ladd B."/>
            <person name="Jarett J.K."/>
            <person name="Geller-Mcgrath D.E."/>
            <person name="Sieber C.M."/>
            <person name="Emerson J.B."/>
            <person name="Anantharaman K."/>
            <person name="Thomas B.C."/>
            <person name="Malmstrom R."/>
            <person name="Stieglmeier M."/>
            <person name="Klingl A."/>
            <person name="Woyke T."/>
            <person name="Ryan C.M."/>
            <person name="Banfield J.F."/>
        </authorList>
    </citation>
    <scope>NUCLEOTIDE SEQUENCE [LARGE SCALE GENOMIC DNA]</scope>
    <source>
        <strain evidence="9">CG11_big_fil_rev_8_21_14_0_20_42_13</strain>
    </source>
</reference>
<keyword evidence="3 6" id="KW-0805">Transcription regulation</keyword>
<dbReference type="InterPro" id="IPR029072">
    <property type="entry name" value="YebC-like"/>
</dbReference>
<organism evidence="9 10">
    <name type="scientific">Candidatus Ghiorseimicrobium undicola</name>
    <dbReference type="NCBI Taxonomy" id="1974746"/>
    <lineage>
        <taxon>Bacteria</taxon>
        <taxon>Pseudomonadati</taxon>
        <taxon>Candidatus Omnitrophota</taxon>
        <taxon>Candidatus Ghiorseimicrobium</taxon>
    </lineage>
</organism>
<evidence type="ECO:0000313" key="10">
    <source>
        <dbReference type="Proteomes" id="UP000229641"/>
    </source>
</evidence>
<evidence type="ECO:0000256" key="1">
    <source>
        <dbReference type="ARBA" id="ARBA00008724"/>
    </source>
</evidence>
<feature type="domain" description="TACO1/YebC-like N-terminal" evidence="8">
    <location>
        <begin position="5"/>
        <end position="76"/>
    </location>
</feature>
<dbReference type="NCBIfam" id="NF001030">
    <property type="entry name" value="PRK00110.1"/>
    <property type="match status" value="1"/>
</dbReference>
<dbReference type="AlphaFoldDB" id="A0A2H0LZJ0"/>
<keyword evidence="5 6" id="KW-0804">Transcription</keyword>
<dbReference type="FunFam" id="3.30.70.980:FF:000002">
    <property type="entry name" value="Probable transcriptional regulatory protein YebC"/>
    <property type="match status" value="1"/>
</dbReference>
<dbReference type="InterPro" id="IPR026564">
    <property type="entry name" value="Transcrip_reg_TACO1-like_dom3"/>
</dbReference>
<dbReference type="FunFam" id="1.10.10.200:FF:000002">
    <property type="entry name" value="Probable transcriptional regulatory protein CLM62_37755"/>
    <property type="match status" value="1"/>
</dbReference>
<dbReference type="Pfam" id="PF20772">
    <property type="entry name" value="TACO1_YebC_N"/>
    <property type="match status" value="1"/>
</dbReference>
<dbReference type="PANTHER" id="PTHR12532">
    <property type="entry name" value="TRANSLATIONAL ACTIVATOR OF CYTOCHROME C OXIDASE 1"/>
    <property type="match status" value="1"/>
</dbReference>
<dbReference type="Proteomes" id="UP000229641">
    <property type="component" value="Unassembled WGS sequence"/>
</dbReference>
<evidence type="ECO:0000259" key="7">
    <source>
        <dbReference type="Pfam" id="PF01709"/>
    </source>
</evidence>